<evidence type="ECO:0000256" key="2">
    <source>
        <dbReference type="ARBA" id="ARBA00004123"/>
    </source>
</evidence>
<evidence type="ECO:0000256" key="5">
    <source>
        <dbReference type="ARBA" id="ARBA00022723"/>
    </source>
</evidence>
<evidence type="ECO:0000259" key="8">
    <source>
        <dbReference type="Pfam" id="PF13359"/>
    </source>
</evidence>
<comment type="cofactor">
    <cofactor evidence="1">
        <name>a divalent metal cation</name>
        <dbReference type="ChEBI" id="CHEBI:60240"/>
    </cofactor>
</comment>
<keyword evidence="4" id="KW-0540">Nuclease</keyword>
<protein>
    <recommendedName>
        <fullName evidence="8">DDE Tnp4 domain-containing protein</fullName>
    </recommendedName>
</protein>
<dbReference type="PANTHER" id="PTHR22930">
    <property type="match status" value="1"/>
</dbReference>
<comment type="similarity">
    <text evidence="3">Belongs to the HARBI1 family.</text>
</comment>
<dbReference type="Proteomes" id="UP001168821">
    <property type="component" value="Unassembled WGS sequence"/>
</dbReference>
<dbReference type="GO" id="GO:0005634">
    <property type="term" value="C:nucleus"/>
    <property type="evidence" value="ECO:0007669"/>
    <property type="project" value="UniProtKB-SubCell"/>
</dbReference>
<evidence type="ECO:0000256" key="6">
    <source>
        <dbReference type="ARBA" id="ARBA00022801"/>
    </source>
</evidence>
<dbReference type="AlphaFoldDB" id="A0AA38M2Y8"/>
<evidence type="ECO:0000256" key="3">
    <source>
        <dbReference type="ARBA" id="ARBA00006958"/>
    </source>
</evidence>
<dbReference type="GO" id="GO:0004518">
    <property type="term" value="F:nuclease activity"/>
    <property type="evidence" value="ECO:0007669"/>
    <property type="project" value="UniProtKB-KW"/>
</dbReference>
<dbReference type="GO" id="GO:0046872">
    <property type="term" value="F:metal ion binding"/>
    <property type="evidence" value="ECO:0007669"/>
    <property type="project" value="UniProtKB-KW"/>
</dbReference>
<dbReference type="EMBL" id="JALNTZ010000010">
    <property type="protein sequence ID" value="KAJ3640492.1"/>
    <property type="molecule type" value="Genomic_DNA"/>
</dbReference>
<dbReference type="Pfam" id="PF13359">
    <property type="entry name" value="DDE_Tnp_4"/>
    <property type="match status" value="1"/>
</dbReference>
<dbReference type="PANTHER" id="PTHR22930:SF85">
    <property type="entry name" value="GH03217P-RELATED"/>
    <property type="match status" value="1"/>
</dbReference>
<comment type="subcellular location">
    <subcellularLocation>
        <location evidence="2">Nucleus</location>
    </subcellularLocation>
</comment>
<evidence type="ECO:0000313" key="10">
    <source>
        <dbReference type="Proteomes" id="UP001168821"/>
    </source>
</evidence>
<keyword evidence="6" id="KW-0378">Hydrolase</keyword>
<dbReference type="InterPro" id="IPR027806">
    <property type="entry name" value="HARBI1_dom"/>
</dbReference>
<comment type="caution">
    <text evidence="9">The sequence shown here is derived from an EMBL/GenBank/DDBJ whole genome shotgun (WGS) entry which is preliminary data.</text>
</comment>
<reference evidence="9" key="1">
    <citation type="journal article" date="2023" name="G3 (Bethesda)">
        <title>Whole genome assemblies of Zophobas morio and Tenebrio molitor.</title>
        <authorList>
            <person name="Kaur S."/>
            <person name="Stinson S.A."/>
            <person name="diCenzo G.C."/>
        </authorList>
    </citation>
    <scope>NUCLEOTIDE SEQUENCE</scope>
    <source>
        <strain evidence="9">QUZm001</strain>
    </source>
</reference>
<name>A0AA38M2Y8_9CUCU</name>
<dbReference type="InterPro" id="IPR045249">
    <property type="entry name" value="HARBI1-like"/>
</dbReference>
<keyword evidence="7" id="KW-0539">Nucleus</keyword>
<accession>A0AA38M2Y8</accession>
<feature type="domain" description="DDE Tnp4" evidence="8">
    <location>
        <begin position="159"/>
        <end position="309"/>
    </location>
</feature>
<organism evidence="9 10">
    <name type="scientific">Zophobas morio</name>
    <dbReference type="NCBI Taxonomy" id="2755281"/>
    <lineage>
        <taxon>Eukaryota</taxon>
        <taxon>Metazoa</taxon>
        <taxon>Ecdysozoa</taxon>
        <taxon>Arthropoda</taxon>
        <taxon>Hexapoda</taxon>
        <taxon>Insecta</taxon>
        <taxon>Pterygota</taxon>
        <taxon>Neoptera</taxon>
        <taxon>Endopterygota</taxon>
        <taxon>Coleoptera</taxon>
        <taxon>Polyphaga</taxon>
        <taxon>Cucujiformia</taxon>
        <taxon>Tenebrionidae</taxon>
        <taxon>Zophobas</taxon>
    </lineage>
</organism>
<evidence type="ECO:0000256" key="7">
    <source>
        <dbReference type="ARBA" id="ARBA00023242"/>
    </source>
</evidence>
<keyword evidence="10" id="KW-1185">Reference proteome</keyword>
<dbReference type="GO" id="GO:0016787">
    <property type="term" value="F:hydrolase activity"/>
    <property type="evidence" value="ECO:0007669"/>
    <property type="project" value="UniProtKB-KW"/>
</dbReference>
<keyword evidence="5" id="KW-0479">Metal-binding</keyword>
<sequence length="366" mass="41740">MMNFVNLPDILEEDDDLDVLEFVVHGIPRQIYERKNYFDAFDEVAFHRRFRLSRASVLCLLEEIERELKYPHDMNNSVAPMNQLLACLRLYSTGGHLQQVADFMGMHVSTVCRIVKRVSEAIARLYGQYIRFPHGIGEIRATQQGFFSIAAFPRVIGAIDGTHIKIQSPGGNDAEIYRNRKQFFSINTQVICDSKLKITNVVARWPGSAHDSTIFNHSSINRDFLNNLYPNCILLGDSGYANGNFLLTPLLHPRTPVQQLYNESHIRTRNVVERCFGVLKRRFPILAYSCRLKIDTLLTIIVATSVLHNICLKTNDTEAPPAPEEINEQDLEVQINDGQMPNIEEGPDPVRYGTREILIEQHFAAL</sequence>
<gene>
    <name evidence="9" type="ORF">Zmor_003786</name>
</gene>
<proteinExistence type="inferred from homology"/>
<evidence type="ECO:0000313" key="9">
    <source>
        <dbReference type="EMBL" id="KAJ3640492.1"/>
    </source>
</evidence>
<evidence type="ECO:0000256" key="1">
    <source>
        <dbReference type="ARBA" id="ARBA00001968"/>
    </source>
</evidence>
<evidence type="ECO:0000256" key="4">
    <source>
        <dbReference type="ARBA" id="ARBA00022722"/>
    </source>
</evidence>